<proteinExistence type="predicted"/>
<sequence>QVRVVGTKPELSLEQVQHLLHNRHRLELWYELLPPAHFALEGFNLLQLVDVTTQEILSELKYDLLERDVLQASDRLEQIQEKLRVLFARPALQLGIAAYDER</sequence>
<protein>
    <submittedName>
        <fullName evidence="1">Uncharacterized protein</fullName>
    </submittedName>
</protein>
<accession>A0A699X0R0</accession>
<reference evidence="1" key="1">
    <citation type="journal article" date="2019" name="Sci. Rep.">
        <title>Draft genome of Tanacetum cinerariifolium, the natural source of mosquito coil.</title>
        <authorList>
            <person name="Yamashiro T."/>
            <person name="Shiraishi A."/>
            <person name="Satake H."/>
            <person name="Nakayama K."/>
        </authorList>
    </citation>
    <scope>NUCLEOTIDE SEQUENCE</scope>
</reference>
<name>A0A699X0R0_TANCI</name>
<dbReference type="EMBL" id="BKCJ011793356">
    <property type="protein sequence ID" value="GFD53365.1"/>
    <property type="molecule type" value="Genomic_DNA"/>
</dbReference>
<gene>
    <name evidence="1" type="ORF">Tci_925334</name>
</gene>
<comment type="caution">
    <text evidence="1">The sequence shown here is derived from an EMBL/GenBank/DDBJ whole genome shotgun (WGS) entry which is preliminary data.</text>
</comment>
<feature type="non-terminal residue" evidence="1">
    <location>
        <position position="1"/>
    </location>
</feature>
<dbReference type="AlphaFoldDB" id="A0A699X0R0"/>
<evidence type="ECO:0000313" key="1">
    <source>
        <dbReference type="EMBL" id="GFD53365.1"/>
    </source>
</evidence>
<organism evidence="1">
    <name type="scientific">Tanacetum cinerariifolium</name>
    <name type="common">Dalmatian daisy</name>
    <name type="synonym">Chrysanthemum cinerariifolium</name>
    <dbReference type="NCBI Taxonomy" id="118510"/>
    <lineage>
        <taxon>Eukaryota</taxon>
        <taxon>Viridiplantae</taxon>
        <taxon>Streptophyta</taxon>
        <taxon>Embryophyta</taxon>
        <taxon>Tracheophyta</taxon>
        <taxon>Spermatophyta</taxon>
        <taxon>Magnoliopsida</taxon>
        <taxon>eudicotyledons</taxon>
        <taxon>Gunneridae</taxon>
        <taxon>Pentapetalae</taxon>
        <taxon>asterids</taxon>
        <taxon>campanulids</taxon>
        <taxon>Asterales</taxon>
        <taxon>Asteraceae</taxon>
        <taxon>Asteroideae</taxon>
        <taxon>Anthemideae</taxon>
        <taxon>Anthemidinae</taxon>
        <taxon>Tanacetum</taxon>
    </lineage>
</organism>
<feature type="non-terminal residue" evidence="1">
    <location>
        <position position="102"/>
    </location>
</feature>